<protein>
    <submittedName>
        <fullName evidence="1">Uncharacterized protein</fullName>
    </submittedName>
</protein>
<evidence type="ECO:0000313" key="3">
    <source>
        <dbReference type="Proteomes" id="UP000663760"/>
    </source>
</evidence>
<dbReference type="Proteomes" id="UP000663760">
    <property type="component" value="Chromosome 8"/>
</dbReference>
<reference evidence="1" key="1">
    <citation type="submission" date="2019-12" db="EMBL/GenBank/DDBJ databases">
        <authorList>
            <person name="Scholz U."/>
            <person name="Mascher M."/>
            <person name="Fiebig A."/>
        </authorList>
    </citation>
    <scope>NUCLEOTIDE SEQUENCE</scope>
</reference>
<dbReference type="EMBL" id="LR746271">
    <property type="protein sequence ID" value="CAA7400957.1"/>
    <property type="molecule type" value="Genomic_DNA"/>
</dbReference>
<accession>A0A7I8J315</accession>
<dbReference type="AlphaFoldDB" id="A0A7I8J315"/>
<organism evidence="1">
    <name type="scientific">Spirodela intermedia</name>
    <name type="common">Intermediate duckweed</name>
    <dbReference type="NCBI Taxonomy" id="51605"/>
    <lineage>
        <taxon>Eukaryota</taxon>
        <taxon>Viridiplantae</taxon>
        <taxon>Streptophyta</taxon>
        <taxon>Embryophyta</taxon>
        <taxon>Tracheophyta</taxon>
        <taxon>Spermatophyta</taxon>
        <taxon>Magnoliopsida</taxon>
        <taxon>Liliopsida</taxon>
        <taxon>Araceae</taxon>
        <taxon>Lemnoideae</taxon>
        <taxon>Spirodela</taxon>
    </lineage>
</organism>
<keyword evidence="3" id="KW-1185">Reference proteome</keyword>
<name>A0A7I8J315_SPIIN</name>
<proteinExistence type="predicted"/>
<gene>
    <name evidence="1" type="ORF">SI7747_08010761</name>
    <name evidence="2" type="ORF">SI8410_08011635</name>
</gene>
<sequence length="23" mass="2748">MNSICSAMSQLFWKMCFYKVTTK</sequence>
<evidence type="ECO:0000313" key="1">
    <source>
        <dbReference type="EMBL" id="CAA2624955.1"/>
    </source>
</evidence>
<dbReference type="EMBL" id="LR743595">
    <property type="protein sequence ID" value="CAA2624955.1"/>
    <property type="molecule type" value="Genomic_DNA"/>
</dbReference>
<evidence type="ECO:0000313" key="2">
    <source>
        <dbReference type="EMBL" id="CAA7400957.1"/>
    </source>
</evidence>